<dbReference type="InterPro" id="IPR036397">
    <property type="entry name" value="RNaseH_sf"/>
</dbReference>
<evidence type="ECO:0000313" key="1">
    <source>
        <dbReference type="EMBL" id="GFS35934.1"/>
    </source>
</evidence>
<accession>A0A8X6MAU9</accession>
<comment type="caution">
    <text evidence="1">The sequence shown here is derived from an EMBL/GenBank/DDBJ whole genome shotgun (WGS) entry which is preliminary data.</text>
</comment>
<dbReference type="AlphaFoldDB" id="A0A8X6MAU9"/>
<name>A0A8X6MAU9_9ARAC</name>
<evidence type="ECO:0000313" key="2">
    <source>
        <dbReference type="Proteomes" id="UP000886998"/>
    </source>
</evidence>
<dbReference type="Proteomes" id="UP000886998">
    <property type="component" value="Unassembled WGS sequence"/>
</dbReference>
<protein>
    <submittedName>
        <fullName evidence="1">Uncharacterized protein</fullName>
    </submittedName>
</protein>
<gene>
    <name evidence="1" type="ORF">TNIN_100681</name>
</gene>
<dbReference type="Gene3D" id="3.30.420.10">
    <property type="entry name" value="Ribonuclease H-like superfamily/Ribonuclease H"/>
    <property type="match status" value="1"/>
</dbReference>
<organism evidence="1 2">
    <name type="scientific">Trichonephila inaurata madagascariensis</name>
    <dbReference type="NCBI Taxonomy" id="2747483"/>
    <lineage>
        <taxon>Eukaryota</taxon>
        <taxon>Metazoa</taxon>
        <taxon>Ecdysozoa</taxon>
        <taxon>Arthropoda</taxon>
        <taxon>Chelicerata</taxon>
        <taxon>Arachnida</taxon>
        <taxon>Araneae</taxon>
        <taxon>Araneomorphae</taxon>
        <taxon>Entelegynae</taxon>
        <taxon>Araneoidea</taxon>
        <taxon>Nephilidae</taxon>
        <taxon>Trichonephila</taxon>
        <taxon>Trichonephila inaurata</taxon>
    </lineage>
</organism>
<dbReference type="OrthoDB" id="8044182at2759"/>
<dbReference type="EMBL" id="BMAV01024760">
    <property type="protein sequence ID" value="GFS35934.1"/>
    <property type="molecule type" value="Genomic_DNA"/>
</dbReference>
<proteinExistence type="predicted"/>
<dbReference type="GO" id="GO:0003676">
    <property type="term" value="F:nucleic acid binding"/>
    <property type="evidence" value="ECO:0007669"/>
    <property type="project" value="InterPro"/>
</dbReference>
<sequence length="111" mass="12719">MRFQQDGATCHTTIETAQLQHESFPGRVIFRFGDRNWTAKSCDLVSLNFFLCSCLKPNKPMIISALKKEIECCVNEIKPHLCKIFMESFNKGVSMVQPISGIHLLDELYHI</sequence>
<reference evidence="1" key="1">
    <citation type="submission" date="2020-08" db="EMBL/GenBank/DDBJ databases">
        <title>Multicomponent nature underlies the extraordinary mechanical properties of spider dragline silk.</title>
        <authorList>
            <person name="Kono N."/>
            <person name="Nakamura H."/>
            <person name="Mori M."/>
            <person name="Yoshida Y."/>
            <person name="Ohtoshi R."/>
            <person name="Malay A.D."/>
            <person name="Moran D.A.P."/>
            <person name="Tomita M."/>
            <person name="Numata K."/>
            <person name="Arakawa K."/>
        </authorList>
    </citation>
    <scope>NUCLEOTIDE SEQUENCE</scope>
</reference>
<keyword evidence="2" id="KW-1185">Reference proteome</keyword>